<sequence length="484" mass="55630">MANEGNDVLPIGHQPTPMAQNTPQGIATRSSIRRAVDYLLDYVRIGSFYVRVPRYRRYVDLKRQELFNSLLDLYTQVFRTYWTHFRRSAEHFEIPATYINQPQRYCAAVYISAWFHDLYVSNRLACYKLSDSAYNEHYYMDLVHKSREYDAFLVALNAQIRPTNIKLTHEDTLFIPRIRATIDDNALFDNFFDINGWSTEPTLLSAILYTFKDRKLLKMEPLSETSTGRPGWLLDWHDDNLAYAWFPTEGNYSFEDVTLAFIIGVACTPKLAPRDYDEWQLLPGNVEPANRNYTYLRRLRPVAYHGAIEIRTYETRTWRMPQAYMAQLVLTATPAQQQPPPPPPGLPPPPPTRGTGKRTRRTQPQGQTGRETRSTGPSTREKGIETQTSQSQTSIPATIQEGEEQEEGEATPETEAITEGTEQIAESTPAPATITGTTQNVNYTIEVPIFRQVRIVDYLYHARVINVNDMHSRIAALKMIIYLN</sequence>
<protein>
    <submittedName>
        <fullName evidence="2">Putative CP</fullName>
    </submittedName>
</protein>
<dbReference type="EMBL" id="MT159305">
    <property type="protein sequence ID" value="QRG29191.1"/>
    <property type="molecule type" value="Genomic_RNA"/>
</dbReference>
<name>A0A890CAW5_9VIRU</name>
<feature type="region of interest" description="Disordered" evidence="1">
    <location>
        <begin position="1"/>
        <end position="24"/>
    </location>
</feature>
<feature type="region of interest" description="Disordered" evidence="1">
    <location>
        <begin position="334"/>
        <end position="435"/>
    </location>
</feature>
<evidence type="ECO:0000256" key="1">
    <source>
        <dbReference type="SAM" id="MobiDB-lite"/>
    </source>
</evidence>
<feature type="compositionally biased region" description="Acidic residues" evidence="1">
    <location>
        <begin position="401"/>
        <end position="412"/>
    </location>
</feature>
<reference evidence="2" key="1">
    <citation type="submission" date="2020-03" db="EMBL/GenBank/DDBJ databases">
        <authorList>
            <person name="Jo Y."/>
            <person name="Cho W.K."/>
        </authorList>
    </citation>
    <scope>NUCLEOTIDE SEQUENCE</scope>
    <source>
        <strain evidence="2">Won</strain>
    </source>
</reference>
<feature type="compositionally biased region" description="Polar residues" evidence="1">
    <location>
        <begin position="385"/>
        <end position="395"/>
    </location>
</feature>
<organism evidence="2">
    <name type="scientific">Camellia cryptic virus 2</name>
    <dbReference type="NCBI Taxonomy" id="2809264"/>
    <lineage>
        <taxon>Viruses</taxon>
        <taxon>Riboviria</taxon>
        <taxon>Orthornavirae</taxon>
        <taxon>Pisuviricota</taxon>
        <taxon>Duplopiviricetes</taxon>
        <taxon>Durnavirales</taxon>
        <taxon>Partitiviridae</taxon>
    </lineage>
</organism>
<feature type="compositionally biased region" description="Pro residues" evidence="1">
    <location>
        <begin position="337"/>
        <end position="352"/>
    </location>
</feature>
<accession>A0A890CAW5</accession>
<feature type="compositionally biased region" description="Low complexity" evidence="1">
    <location>
        <begin position="413"/>
        <end position="422"/>
    </location>
</feature>
<evidence type="ECO:0000313" key="2">
    <source>
        <dbReference type="EMBL" id="QRG29191.1"/>
    </source>
</evidence>
<proteinExistence type="predicted"/>